<dbReference type="Pfam" id="PF02021">
    <property type="entry name" value="UPF0102"/>
    <property type="match status" value="1"/>
</dbReference>
<dbReference type="OrthoDB" id="9794876at2"/>
<dbReference type="InterPro" id="IPR011856">
    <property type="entry name" value="tRNA_endonuc-like_dom_sf"/>
</dbReference>
<gene>
    <name evidence="3" type="ORF">D1Z90_05110</name>
</gene>
<reference evidence="3 4" key="1">
    <citation type="submission" date="2018-09" db="EMBL/GenBank/DDBJ databases">
        <authorList>
            <person name="Wang F."/>
        </authorList>
    </citation>
    <scope>NUCLEOTIDE SEQUENCE [LARGE SCALE GENOMIC DNA]</scope>
    <source>
        <strain evidence="3 4">PLHSC7-2</strain>
    </source>
</reference>
<dbReference type="NCBIfam" id="TIGR00252">
    <property type="entry name" value="YraN family protein"/>
    <property type="match status" value="1"/>
</dbReference>
<comment type="caution">
    <text evidence="3">The sequence shown here is derived from an EMBL/GenBank/DDBJ whole genome shotgun (WGS) entry which is preliminary data.</text>
</comment>
<accession>A0A418YI47</accession>
<evidence type="ECO:0000313" key="3">
    <source>
        <dbReference type="EMBL" id="RJG50025.1"/>
    </source>
</evidence>
<organism evidence="3 4">
    <name type="scientific">Motilimonas pumila</name>
    <dbReference type="NCBI Taxonomy" id="2303987"/>
    <lineage>
        <taxon>Bacteria</taxon>
        <taxon>Pseudomonadati</taxon>
        <taxon>Pseudomonadota</taxon>
        <taxon>Gammaproteobacteria</taxon>
        <taxon>Alteromonadales</taxon>
        <taxon>Alteromonadales genera incertae sedis</taxon>
        <taxon>Motilimonas</taxon>
    </lineage>
</organism>
<evidence type="ECO:0000256" key="1">
    <source>
        <dbReference type="ARBA" id="ARBA00006738"/>
    </source>
</evidence>
<proteinExistence type="inferred from homology"/>
<evidence type="ECO:0000313" key="4">
    <source>
        <dbReference type="Proteomes" id="UP000283255"/>
    </source>
</evidence>
<dbReference type="NCBIfam" id="NF009150">
    <property type="entry name" value="PRK12497.1-3"/>
    <property type="match status" value="1"/>
</dbReference>
<dbReference type="CDD" id="cd20736">
    <property type="entry name" value="PoNe_Nuclease"/>
    <property type="match status" value="1"/>
</dbReference>
<dbReference type="SUPFAM" id="SSF52980">
    <property type="entry name" value="Restriction endonuclease-like"/>
    <property type="match status" value="1"/>
</dbReference>
<dbReference type="RefSeq" id="WP_119909671.1">
    <property type="nucleotide sequence ID" value="NZ_QZCH01000003.1"/>
</dbReference>
<dbReference type="Gene3D" id="3.40.1350.10">
    <property type="match status" value="1"/>
</dbReference>
<reference evidence="3 4" key="2">
    <citation type="submission" date="2019-01" db="EMBL/GenBank/DDBJ databases">
        <title>Motilimonas pumilus sp. nov., isolated from the gut of sea cucumber (Apostichopus japonicus).</title>
        <authorList>
            <person name="Wang F.-Q."/>
            <person name="Ren L.-H."/>
            <person name="Lin Y.-W."/>
            <person name="Sun G.-H."/>
            <person name="Du Z.-J."/>
            <person name="Zhao J.-X."/>
            <person name="Liu X.-J."/>
            <person name="Liu L.-J."/>
        </authorList>
    </citation>
    <scope>NUCLEOTIDE SEQUENCE [LARGE SCALE GENOMIC DNA]</scope>
    <source>
        <strain evidence="3 4">PLHSC7-2</strain>
    </source>
</reference>
<dbReference type="AlphaFoldDB" id="A0A418YI47"/>
<protein>
    <recommendedName>
        <fullName evidence="2">UPF0102 protein D1Z90_05110</fullName>
    </recommendedName>
</protein>
<dbReference type="GO" id="GO:0003676">
    <property type="term" value="F:nucleic acid binding"/>
    <property type="evidence" value="ECO:0007669"/>
    <property type="project" value="InterPro"/>
</dbReference>
<dbReference type="PANTHER" id="PTHR34039:SF1">
    <property type="entry name" value="UPF0102 PROTEIN YRAN"/>
    <property type="match status" value="1"/>
</dbReference>
<dbReference type="PANTHER" id="PTHR34039">
    <property type="entry name" value="UPF0102 PROTEIN YRAN"/>
    <property type="match status" value="1"/>
</dbReference>
<dbReference type="InterPro" id="IPR003509">
    <property type="entry name" value="UPF0102_YraN-like"/>
</dbReference>
<dbReference type="Proteomes" id="UP000283255">
    <property type="component" value="Unassembled WGS sequence"/>
</dbReference>
<sequence>MPITNSRAQGQYYEDKACDFLSQAGLRLVCRNYTTRQGEVDLIMRQADTLVFVEVKYRQQSQFGQAVETVTYRKQQRILAAAKHYLMTQNTQAYCRFDVIAYQADADSPLWVKNAFQEY</sequence>
<evidence type="ECO:0000256" key="2">
    <source>
        <dbReference type="HAMAP-Rule" id="MF_00048"/>
    </source>
</evidence>
<comment type="similarity">
    <text evidence="1 2">Belongs to the UPF0102 family.</text>
</comment>
<keyword evidence="4" id="KW-1185">Reference proteome</keyword>
<dbReference type="HAMAP" id="MF_00048">
    <property type="entry name" value="UPF0102"/>
    <property type="match status" value="1"/>
</dbReference>
<name>A0A418YI47_9GAMM</name>
<dbReference type="InterPro" id="IPR011335">
    <property type="entry name" value="Restrct_endonuc-II-like"/>
</dbReference>
<dbReference type="EMBL" id="QZCH01000003">
    <property type="protein sequence ID" value="RJG50025.1"/>
    <property type="molecule type" value="Genomic_DNA"/>
</dbReference>